<comment type="similarity">
    <text evidence="3">Belongs to the RAM family.</text>
</comment>
<keyword evidence="2" id="KW-0539">Nucleus</keyword>
<feature type="compositionally biased region" description="Basic and acidic residues" evidence="4">
    <location>
        <begin position="53"/>
        <end position="73"/>
    </location>
</feature>
<dbReference type="CTD" id="83640"/>
<evidence type="ECO:0000313" key="7">
    <source>
        <dbReference type="RefSeq" id="XP_031425505.1"/>
    </source>
</evidence>
<feature type="compositionally biased region" description="Low complexity" evidence="4">
    <location>
        <begin position="99"/>
        <end position="110"/>
    </location>
</feature>
<evidence type="ECO:0000313" key="6">
    <source>
        <dbReference type="RefSeq" id="XP_031425504.1"/>
    </source>
</evidence>
<comment type="subcellular location">
    <subcellularLocation>
        <location evidence="1">Nucleus</location>
    </subcellularLocation>
</comment>
<dbReference type="PANTHER" id="PTHR48168:SF1">
    <property type="entry name" value="RNA GUANINE-N7 METHYLTRANSFERASE ACTIVATING SUBUNIT-RELATED"/>
    <property type="match status" value="1"/>
</dbReference>
<keyword evidence="6 7" id="KW-0489">Methyltransferase</keyword>
<evidence type="ECO:0000313" key="5">
    <source>
        <dbReference type="Proteomes" id="UP000515152"/>
    </source>
</evidence>
<name>A0A6P8FHZ0_CLUHA</name>
<proteinExistence type="inferred from homology"/>
<dbReference type="OrthoDB" id="5875297at2759"/>
<evidence type="ECO:0000313" key="8">
    <source>
        <dbReference type="RefSeq" id="XP_031425506.1"/>
    </source>
</evidence>
<keyword evidence="6 7" id="KW-0808">Transferase</keyword>
<dbReference type="GeneTree" id="ENSGT00390000011190"/>
<dbReference type="GO" id="GO:0008168">
    <property type="term" value="F:methyltransferase activity"/>
    <property type="evidence" value="ECO:0007669"/>
    <property type="project" value="UniProtKB-KW"/>
</dbReference>
<feature type="region of interest" description="Disordered" evidence="4">
    <location>
        <begin position="31"/>
        <end position="116"/>
    </location>
</feature>
<reference evidence="6 7" key="1">
    <citation type="submission" date="2025-04" db="UniProtKB">
        <authorList>
            <consortium name="RefSeq"/>
        </authorList>
    </citation>
    <scope>IDENTIFICATION</scope>
</reference>
<accession>A0A6P8FHZ0</accession>
<evidence type="ECO:0000256" key="4">
    <source>
        <dbReference type="SAM" id="MobiDB-lite"/>
    </source>
</evidence>
<dbReference type="KEGG" id="char:105889084"/>
<gene>
    <name evidence="6 7 8" type="primary">ramac</name>
</gene>
<evidence type="ECO:0000256" key="2">
    <source>
        <dbReference type="ARBA" id="ARBA00023242"/>
    </source>
</evidence>
<organism evidence="5 6">
    <name type="scientific">Clupea harengus</name>
    <name type="common">Atlantic herring</name>
    <dbReference type="NCBI Taxonomy" id="7950"/>
    <lineage>
        <taxon>Eukaryota</taxon>
        <taxon>Metazoa</taxon>
        <taxon>Chordata</taxon>
        <taxon>Craniata</taxon>
        <taxon>Vertebrata</taxon>
        <taxon>Euteleostomi</taxon>
        <taxon>Actinopterygii</taxon>
        <taxon>Neopterygii</taxon>
        <taxon>Teleostei</taxon>
        <taxon>Clupei</taxon>
        <taxon>Clupeiformes</taxon>
        <taxon>Clupeoidei</taxon>
        <taxon>Clupeidae</taxon>
        <taxon>Clupea</taxon>
    </lineage>
</organism>
<dbReference type="Pfam" id="PF15320">
    <property type="entry name" value="RAM"/>
    <property type="match status" value="1"/>
</dbReference>
<keyword evidence="5" id="KW-1185">Reference proteome</keyword>
<protein>
    <submittedName>
        <fullName evidence="6 7">RNA guanine-N7 methyltransferase activating subunit</fullName>
    </submittedName>
</protein>
<dbReference type="GO" id="GO:0003723">
    <property type="term" value="F:RNA binding"/>
    <property type="evidence" value="ECO:0007669"/>
    <property type="project" value="InterPro"/>
</dbReference>
<sequence>MTDSPETLQGYEEQFACRFTSEDVEYQKYVQQPVNPPPIVEDWRGRSGGGYQRGRDNRYQDQRPYRGRDRDRGWGGSDQRGPPQERRWGSGGQYQGQHNSYNQGYNSSSQRRYERY</sequence>
<dbReference type="RefSeq" id="XP_031425505.1">
    <property type="nucleotide sequence ID" value="XM_031569645.2"/>
</dbReference>
<dbReference type="GeneID" id="105889084"/>
<dbReference type="RefSeq" id="XP_031425504.1">
    <property type="nucleotide sequence ID" value="XM_031569644.2"/>
</dbReference>
<dbReference type="GO" id="GO:0106005">
    <property type="term" value="P:RNA 5'-cap (guanine-N7)-methylation"/>
    <property type="evidence" value="ECO:0007669"/>
    <property type="project" value="InterPro"/>
</dbReference>
<dbReference type="AlphaFoldDB" id="A0A6P8FHZ0"/>
<evidence type="ECO:0000256" key="1">
    <source>
        <dbReference type="ARBA" id="ARBA00004123"/>
    </source>
</evidence>
<dbReference type="GO" id="GO:0031533">
    <property type="term" value="C:mRNA capping enzyme complex"/>
    <property type="evidence" value="ECO:0007669"/>
    <property type="project" value="InterPro"/>
</dbReference>
<dbReference type="Proteomes" id="UP000515152">
    <property type="component" value="Chromosome 6"/>
</dbReference>
<dbReference type="InterPro" id="IPR028271">
    <property type="entry name" value="RAMAC"/>
</dbReference>
<dbReference type="PANTHER" id="PTHR48168">
    <property type="entry name" value="RNA GUANINE-7 METHYLTRANSFERASE-ACTIVATING SUBUNIT-LIKE (PSEUDOGENE)-RELATED"/>
    <property type="match status" value="1"/>
</dbReference>
<evidence type="ECO:0000256" key="3">
    <source>
        <dbReference type="ARBA" id="ARBA00034716"/>
    </source>
</evidence>
<dbReference type="RefSeq" id="XP_031425506.1">
    <property type="nucleotide sequence ID" value="XM_031569646.2"/>
</dbReference>